<name>A0ABW5P4Y0_9DEIO</name>
<organism evidence="1 2">
    <name type="scientific">Deinococcus taklimakanensis</name>
    <dbReference type="NCBI Taxonomy" id="536443"/>
    <lineage>
        <taxon>Bacteria</taxon>
        <taxon>Thermotogati</taxon>
        <taxon>Deinococcota</taxon>
        <taxon>Deinococci</taxon>
        <taxon>Deinococcales</taxon>
        <taxon>Deinococcaceae</taxon>
        <taxon>Deinococcus</taxon>
    </lineage>
</organism>
<evidence type="ECO:0008006" key="3">
    <source>
        <dbReference type="Google" id="ProtNLM"/>
    </source>
</evidence>
<proteinExistence type="predicted"/>
<keyword evidence="2" id="KW-1185">Reference proteome</keyword>
<accession>A0ABW5P4Y0</accession>
<protein>
    <recommendedName>
        <fullName evidence="3">Transposase</fullName>
    </recommendedName>
</protein>
<dbReference type="Proteomes" id="UP001597475">
    <property type="component" value="Unassembled WGS sequence"/>
</dbReference>
<evidence type="ECO:0000313" key="2">
    <source>
        <dbReference type="Proteomes" id="UP001597475"/>
    </source>
</evidence>
<comment type="caution">
    <text evidence="1">The sequence shown here is derived from an EMBL/GenBank/DDBJ whole genome shotgun (WGS) entry which is preliminary data.</text>
</comment>
<reference evidence="2" key="1">
    <citation type="journal article" date="2019" name="Int. J. Syst. Evol. Microbiol.">
        <title>The Global Catalogue of Microorganisms (GCM) 10K type strain sequencing project: providing services to taxonomists for standard genome sequencing and annotation.</title>
        <authorList>
            <consortium name="The Broad Institute Genomics Platform"/>
            <consortium name="The Broad Institute Genome Sequencing Center for Infectious Disease"/>
            <person name="Wu L."/>
            <person name="Ma J."/>
        </authorList>
    </citation>
    <scope>NUCLEOTIDE SEQUENCE [LARGE SCALE GENOMIC DNA]</scope>
    <source>
        <strain evidence="2">KCTC 33842</strain>
    </source>
</reference>
<evidence type="ECO:0000313" key="1">
    <source>
        <dbReference type="EMBL" id="MFD2610245.1"/>
    </source>
</evidence>
<gene>
    <name evidence="1" type="ORF">ACFSR9_12475</name>
</gene>
<dbReference type="EMBL" id="JBHUMK010000054">
    <property type="protein sequence ID" value="MFD2610245.1"/>
    <property type="molecule type" value="Genomic_DNA"/>
</dbReference>
<sequence>MTFQPGRPLPNDSTATQELTLYYDFKLSPGYVRAQFCAERMEKIRF</sequence>
<dbReference type="RefSeq" id="WP_386846269.1">
    <property type="nucleotide sequence ID" value="NZ_JBHUMK010000054.1"/>
</dbReference>